<keyword evidence="3" id="KW-0134">Cell wall</keyword>
<dbReference type="InterPro" id="IPR012334">
    <property type="entry name" value="Pectin_lyas_fold"/>
</dbReference>
<dbReference type="EMBL" id="BTGU01000017">
    <property type="protein sequence ID" value="GMN44098.1"/>
    <property type="molecule type" value="Genomic_DNA"/>
</dbReference>
<dbReference type="PANTHER" id="PTHR31375">
    <property type="match status" value="1"/>
</dbReference>
<dbReference type="GO" id="GO:0005975">
    <property type="term" value="P:carbohydrate metabolic process"/>
    <property type="evidence" value="ECO:0007669"/>
    <property type="project" value="InterPro"/>
</dbReference>
<evidence type="ECO:0000256" key="2">
    <source>
        <dbReference type="ARBA" id="ARBA00008834"/>
    </source>
</evidence>
<dbReference type="Gene3D" id="2.160.20.10">
    <property type="entry name" value="Single-stranded right-handed beta-helix, Pectin lyase-like"/>
    <property type="match status" value="2"/>
</dbReference>
<evidence type="ECO:0000256" key="8">
    <source>
        <dbReference type="RuleBase" id="RU361169"/>
    </source>
</evidence>
<evidence type="ECO:0000313" key="10">
    <source>
        <dbReference type="EMBL" id="GMN44098.1"/>
    </source>
</evidence>
<accession>A0AA88AE17</accession>
<evidence type="ECO:0000256" key="5">
    <source>
        <dbReference type="ARBA" id="ARBA00022801"/>
    </source>
</evidence>
<evidence type="ECO:0000256" key="7">
    <source>
        <dbReference type="ARBA" id="ARBA00023316"/>
    </source>
</evidence>
<organism evidence="10 11">
    <name type="scientific">Ficus carica</name>
    <name type="common">Common fig</name>
    <dbReference type="NCBI Taxonomy" id="3494"/>
    <lineage>
        <taxon>Eukaryota</taxon>
        <taxon>Viridiplantae</taxon>
        <taxon>Streptophyta</taxon>
        <taxon>Embryophyta</taxon>
        <taxon>Tracheophyta</taxon>
        <taxon>Spermatophyta</taxon>
        <taxon>Magnoliopsida</taxon>
        <taxon>eudicotyledons</taxon>
        <taxon>Gunneridae</taxon>
        <taxon>Pentapetalae</taxon>
        <taxon>rosids</taxon>
        <taxon>fabids</taxon>
        <taxon>Rosales</taxon>
        <taxon>Moraceae</taxon>
        <taxon>Ficeae</taxon>
        <taxon>Ficus</taxon>
    </lineage>
</organism>
<evidence type="ECO:0008006" key="12">
    <source>
        <dbReference type="Google" id="ProtNLM"/>
    </source>
</evidence>
<keyword evidence="11" id="KW-1185">Reference proteome</keyword>
<keyword evidence="7" id="KW-0961">Cell wall biogenesis/degradation</keyword>
<feature type="compositionally biased region" description="Basic residues" evidence="9">
    <location>
        <begin position="8"/>
        <end position="18"/>
    </location>
</feature>
<dbReference type="InterPro" id="IPR011050">
    <property type="entry name" value="Pectin_lyase_fold/virulence"/>
</dbReference>
<sequence>MKAEQKQHFHLVSRKRKASPPSPTSKSSNKRSSTAGTTSVFNLMLFGAKGDGISDDTQAVTKAWDAACRAKRSATLLVPRARSLMIRSITFEGPCKNDLVFQVNGTIVAPAPDRPTKWSAGESKKEWLVFKTIRRMTMQGSGVIDGKGAKWWNLPCKNVNPWKGSHCDSPTAIRFATNSKLTLQGLRIKNSPKFHIFSDHSDGIHVELLSIVAPAESPNTDGIHFMGSLGRDKSHDCVSHIRVSDSIIKYSDNGVRIETWQGGSGSVSRVTFDNIRMDTVQNPIIINQYNRLREKCHNQTSALMISDVMYKNIIGTYETSRPPMRLACSDSLPCPNITLLIVKLVRSNRGNRKIKKILEPFCWKAYGSFQSFTTPPPYCLLKGHPGKSVLGFIGLLEPQEPKIIGFTSSAVATNYPPTIGLLVLRESLFDQF</sequence>
<keyword evidence="6 8" id="KW-0326">Glycosidase</keyword>
<evidence type="ECO:0000256" key="4">
    <source>
        <dbReference type="ARBA" id="ARBA00022525"/>
    </source>
</evidence>
<feature type="region of interest" description="Disordered" evidence="9">
    <location>
        <begin position="1"/>
        <end position="35"/>
    </location>
</feature>
<dbReference type="GO" id="GO:0004650">
    <property type="term" value="F:polygalacturonase activity"/>
    <property type="evidence" value="ECO:0007669"/>
    <property type="project" value="InterPro"/>
</dbReference>
<evidence type="ECO:0000256" key="9">
    <source>
        <dbReference type="SAM" id="MobiDB-lite"/>
    </source>
</evidence>
<dbReference type="AlphaFoldDB" id="A0AA88AE17"/>
<comment type="subcellular location">
    <subcellularLocation>
        <location evidence="1">Secreted</location>
        <location evidence="1">Cell wall</location>
    </subcellularLocation>
</comment>
<evidence type="ECO:0000256" key="3">
    <source>
        <dbReference type="ARBA" id="ARBA00022512"/>
    </source>
</evidence>
<dbReference type="SUPFAM" id="SSF51126">
    <property type="entry name" value="Pectin lyase-like"/>
    <property type="match status" value="1"/>
</dbReference>
<reference evidence="10" key="1">
    <citation type="submission" date="2023-07" db="EMBL/GenBank/DDBJ databases">
        <title>draft genome sequence of fig (Ficus carica).</title>
        <authorList>
            <person name="Takahashi T."/>
            <person name="Nishimura K."/>
        </authorList>
    </citation>
    <scope>NUCLEOTIDE SEQUENCE</scope>
</reference>
<keyword evidence="5 8" id="KW-0378">Hydrolase</keyword>
<name>A0AA88AE17_FICCA</name>
<protein>
    <recommendedName>
        <fullName evidence="12">Polygalacturonase</fullName>
    </recommendedName>
</protein>
<evidence type="ECO:0000256" key="1">
    <source>
        <dbReference type="ARBA" id="ARBA00004191"/>
    </source>
</evidence>
<dbReference type="GO" id="GO:0071555">
    <property type="term" value="P:cell wall organization"/>
    <property type="evidence" value="ECO:0007669"/>
    <property type="project" value="UniProtKB-KW"/>
</dbReference>
<gene>
    <name evidence="10" type="ORF">TIFTF001_013293</name>
</gene>
<dbReference type="Pfam" id="PF00295">
    <property type="entry name" value="Glyco_hydro_28"/>
    <property type="match status" value="1"/>
</dbReference>
<proteinExistence type="inferred from homology"/>
<comment type="similarity">
    <text evidence="2 8">Belongs to the glycosyl hydrolase 28 family.</text>
</comment>
<dbReference type="Proteomes" id="UP001187192">
    <property type="component" value="Unassembled WGS sequence"/>
</dbReference>
<keyword evidence="4" id="KW-0964">Secreted</keyword>
<evidence type="ECO:0000256" key="6">
    <source>
        <dbReference type="ARBA" id="ARBA00023295"/>
    </source>
</evidence>
<dbReference type="InterPro" id="IPR000743">
    <property type="entry name" value="Glyco_hydro_28"/>
</dbReference>
<feature type="compositionally biased region" description="Low complexity" evidence="9">
    <location>
        <begin position="24"/>
        <end position="35"/>
    </location>
</feature>
<evidence type="ECO:0000313" key="11">
    <source>
        <dbReference type="Proteomes" id="UP001187192"/>
    </source>
</evidence>
<comment type="caution">
    <text evidence="10">The sequence shown here is derived from an EMBL/GenBank/DDBJ whole genome shotgun (WGS) entry which is preliminary data.</text>
</comment>